<dbReference type="EC" id="1.13.11.63" evidence="1"/>
<comment type="function">
    <text evidence="1">Catalyzes the cleavage of beta-carotene at its central double bond (15,15') to yield two molecules of all-trans-retinal.</text>
</comment>
<feature type="binding site" evidence="1">
    <location>
        <position position="238"/>
    </location>
    <ligand>
        <name>Fe cation</name>
        <dbReference type="ChEBI" id="CHEBI:24875"/>
    </ligand>
</feature>
<dbReference type="EMBL" id="JAWLJX010000001">
    <property type="protein sequence ID" value="MDV6260603.1"/>
    <property type="molecule type" value="Genomic_DNA"/>
</dbReference>
<comment type="catalytic activity">
    <reaction evidence="1">
        <text>all-trans-beta-carotene + O2 = 2 all-trans-retinal</text>
        <dbReference type="Rhea" id="RHEA:32887"/>
        <dbReference type="ChEBI" id="CHEBI:15379"/>
        <dbReference type="ChEBI" id="CHEBI:17579"/>
        <dbReference type="ChEBI" id="CHEBI:17898"/>
        <dbReference type="EC" id="1.13.11.63"/>
    </reaction>
</comment>
<name>A0ABU4B8Z3_9NOCA</name>
<dbReference type="RefSeq" id="WP_317563383.1">
    <property type="nucleotide sequence ID" value="NZ_JAWLJX010000001.1"/>
</dbReference>
<keyword evidence="1" id="KW-0479">Metal-binding</keyword>
<feature type="binding site" evidence="1">
    <location>
        <position position="234"/>
    </location>
    <ligand>
        <name>Fe cation</name>
        <dbReference type="ChEBI" id="CHEBI:24875"/>
    </ligand>
</feature>
<reference evidence="2 3" key="1">
    <citation type="submission" date="2023-10" db="EMBL/GenBank/DDBJ databases">
        <title>Development of a sustainable strategy for remediation of hydrocarbon-contaminated territories based on the waste exchange concept.</title>
        <authorList>
            <person name="Krivoruchko A."/>
        </authorList>
    </citation>
    <scope>NUCLEOTIDE SEQUENCE [LARGE SCALE GENOMIC DNA]</scope>
    <source>
        <strain evidence="2 3">IEGM 1323</strain>
    </source>
</reference>
<feature type="transmembrane region" description="Helical" evidence="1">
    <location>
        <begin position="181"/>
        <end position="202"/>
    </location>
</feature>
<feature type="binding site" evidence="1">
    <location>
        <position position="63"/>
    </location>
    <ligand>
        <name>Fe cation</name>
        <dbReference type="ChEBI" id="CHEBI:24875"/>
    </ligand>
</feature>
<feature type="transmembrane region" description="Helical" evidence="1">
    <location>
        <begin position="208"/>
        <end position="233"/>
    </location>
</feature>
<comment type="caution">
    <text evidence="2">The sequence shown here is derived from an EMBL/GenBank/DDBJ whole genome shotgun (WGS) entry which is preliminary data.</text>
</comment>
<feature type="binding site" evidence="1">
    <location>
        <position position="118"/>
    </location>
    <ligand>
        <name>Fe cation</name>
        <dbReference type="ChEBI" id="CHEBI:24875"/>
    </ligand>
</feature>
<feature type="transmembrane region" description="Helical" evidence="1">
    <location>
        <begin position="265"/>
        <end position="286"/>
    </location>
</feature>
<evidence type="ECO:0000313" key="3">
    <source>
        <dbReference type="Proteomes" id="UP001185755"/>
    </source>
</evidence>
<gene>
    <name evidence="2" type="ORF">R3P96_04550</name>
</gene>
<keyword evidence="1" id="KW-0223">Dioxygenase</keyword>
<evidence type="ECO:0000256" key="1">
    <source>
        <dbReference type="HAMAP-Rule" id="MF_02093"/>
    </source>
</evidence>
<dbReference type="Proteomes" id="UP001185755">
    <property type="component" value="Unassembled WGS sequence"/>
</dbReference>
<keyword evidence="1" id="KW-0472">Membrane</keyword>
<comment type="cofactor">
    <cofactor evidence="1">
        <name>Fe(2+)</name>
        <dbReference type="ChEBI" id="CHEBI:29033"/>
    </cofactor>
</comment>
<dbReference type="Pfam" id="PF15461">
    <property type="entry name" value="BCD"/>
    <property type="match status" value="1"/>
</dbReference>
<protein>
    <recommendedName>
        <fullName evidence="1">Probable beta-carotene 15,15'-dioxygenase</fullName>
        <ecNumber evidence="1">1.13.11.63</ecNumber>
    </recommendedName>
</protein>
<feature type="transmembrane region" description="Helical" evidence="1">
    <location>
        <begin position="292"/>
        <end position="315"/>
    </location>
</feature>
<keyword evidence="1" id="KW-0560">Oxidoreductase</keyword>
<feature type="transmembrane region" description="Helical" evidence="1">
    <location>
        <begin position="50"/>
        <end position="69"/>
    </location>
</feature>
<keyword evidence="1" id="KW-0812">Transmembrane</keyword>
<comment type="subcellular location">
    <subcellularLocation>
        <location evidence="1">Cell membrane</location>
        <topology evidence="1">Multi-pass membrane protein</topology>
    </subcellularLocation>
</comment>
<evidence type="ECO:0000313" key="2">
    <source>
        <dbReference type="EMBL" id="MDV6260603.1"/>
    </source>
</evidence>
<dbReference type="NCBIfam" id="TIGR03753">
    <property type="entry name" value="blh_monoox"/>
    <property type="match status" value="1"/>
</dbReference>
<comment type="similarity">
    <text evidence="1">Belongs to the Brp/Blh beta-carotene diooxygenase family.</text>
</comment>
<dbReference type="InterPro" id="IPR022270">
    <property type="entry name" value="Blh_diox"/>
</dbReference>
<keyword evidence="1" id="KW-1003">Cell membrane</keyword>
<keyword evidence="1" id="KW-1133">Transmembrane helix</keyword>
<dbReference type="HAMAP" id="MF_02093">
    <property type="entry name" value="Beta_carotene_diox"/>
    <property type="match status" value="1"/>
</dbReference>
<keyword evidence="3" id="KW-1185">Reference proteome</keyword>
<sequence length="323" mass="34757">MLSATPAEMHVPSHSERAVTGAATATSWILVFVVLAVQFVRPDGWDSLEFWPLVVGLLIGLPHGALDHLVPTWWLGRRAPVVIWFALAYGAAAAAAFLLFRTFPVAGIAIFLLLSAWHFACGETGFSDLRGGDPTAYAALRRLARAAVVLLLPAAVHPTQVADLITEITNKSFTVTAHLRTGALVFSLAAVFIGIGACLLAGRRLDAVELMLLVVLALSVSPLVAFGVYFGGWHSVRHLARSMLDDPANLPALAQGKWRAPLRRLALDAAGPTAIILVTLGLLWSLSDGWQGFVTTYLALLAGLTVPHMMVVAWADRRRLRRQ</sequence>
<proteinExistence type="inferred from homology"/>
<feature type="transmembrane region" description="Helical" evidence="1">
    <location>
        <begin position="18"/>
        <end position="38"/>
    </location>
</feature>
<accession>A0ABU4B8Z3</accession>
<feature type="transmembrane region" description="Helical" evidence="1">
    <location>
        <begin position="81"/>
        <end position="99"/>
    </location>
</feature>
<keyword evidence="1" id="KW-0408">Iron</keyword>
<organism evidence="2 3">
    <name type="scientific">Rhodococcoides yunnanense</name>
    <dbReference type="NCBI Taxonomy" id="278209"/>
    <lineage>
        <taxon>Bacteria</taxon>
        <taxon>Bacillati</taxon>
        <taxon>Actinomycetota</taxon>
        <taxon>Actinomycetes</taxon>
        <taxon>Mycobacteriales</taxon>
        <taxon>Nocardiaceae</taxon>
        <taxon>Rhodococcoides</taxon>
    </lineage>
</organism>